<name>A0AAE0G5D9_9CHLO</name>
<accession>A0AAE0G5D9</accession>
<gene>
    <name evidence="1" type="ORF">CYMTET_19748</name>
</gene>
<keyword evidence="2" id="KW-1185">Reference proteome</keyword>
<organism evidence="1 2">
    <name type="scientific">Cymbomonas tetramitiformis</name>
    <dbReference type="NCBI Taxonomy" id="36881"/>
    <lineage>
        <taxon>Eukaryota</taxon>
        <taxon>Viridiplantae</taxon>
        <taxon>Chlorophyta</taxon>
        <taxon>Pyramimonadophyceae</taxon>
        <taxon>Pyramimonadales</taxon>
        <taxon>Pyramimonadaceae</taxon>
        <taxon>Cymbomonas</taxon>
    </lineage>
</organism>
<sequence length="180" mass="20541">MRSHGFKPNVGLALDGPDAEADFAVLLGNMSHVFGSISLDEFLKLLDLDFEYEVYQLTLNELIYVVLPTVLRGTALALYEESALAHPPQDERCALRRRRYHVEGLGDPDTKRFWVRLRHIIINEDEDPSPQLTVFRTLAGKHRKLHSEYSDHDMVEDLHVVLRASAAVPYILRKSEDMSS</sequence>
<evidence type="ECO:0000313" key="1">
    <source>
        <dbReference type="EMBL" id="KAK3271927.1"/>
    </source>
</evidence>
<dbReference type="Proteomes" id="UP001190700">
    <property type="component" value="Unassembled WGS sequence"/>
</dbReference>
<reference evidence="1 2" key="1">
    <citation type="journal article" date="2015" name="Genome Biol. Evol.">
        <title>Comparative Genomics of a Bacterivorous Green Alga Reveals Evolutionary Causalities and Consequences of Phago-Mixotrophic Mode of Nutrition.</title>
        <authorList>
            <person name="Burns J.A."/>
            <person name="Paasch A."/>
            <person name="Narechania A."/>
            <person name="Kim E."/>
        </authorList>
    </citation>
    <scope>NUCLEOTIDE SEQUENCE [LARGE SCALE GENOMIC DNA]</scope>
    <source>
        <strain evidence="1 2">PLY_AMNH</strain>
    </source>
</reference>
<comment type="caution">
    <text evidence="1">The sequence shown here is derived from an EMBL/GenBank/DDBJ whole genome shotgun (WGS) entry which is preliminary data.</text>
</comment>
<dbReference type="EMBL" id="LGRX02009263">
    <property type="protein sequence ID" value="KAK3271927.1"/>
    <property type="molecule type" value="Genomic_DNA"/>
</dbReference>
<dbReference type="AlphaFoldDB" id="A0AAE0G5D9"/>
<proteinExistence type="predicted"/>
<protein>
    <submittedName>
        <fullName evidence="1">Uncharacterized protein</fullName>
    </submittedName>
</protein>
<evidence type="ECO:0000313" key="2">
    <source>
        <dbReference type="Proteomes" id="UP001190700"/>
    </source>
</evidence>